<reference evidence="2 3" key="1">
    <citation type="submission" date="2018-08" db="EMBL/GenBank/DDBJ databases">
        <authorList>
            <person name="Laetsch R D."/>
            <person name="Stevens L."/>
            <person name="Kumar S."/>
            <person name="Blaxter L. M."/>
        </authorList>
    </citation>
    <scope>NUCLEOTIDE SEQUENCE [LARGE SCALE GENOMIC DNA]</scope>
</reference>
<dbReference type="Proteomes" id="UP000276991">
    <property type="component" value="Unassembled WGS sequence"/>
</dbReference>
<feature type="region of interest" description="Disordered" evidence="1">
    <location>
        <begin position="1"/>
        <end position="20"/>
    </location>
</feature>
<organism evidence="2 3">
    <name type="scientific">Acanthocheilonema viteae</name>
    <name type="common">Filarial nematode worm</name>
    <name type="synonym">Dipetalonema viteae</name>
    <dbReference type="NCBI Taxonomy" id="6277"/>
    <lineage>
        <taxon>Eukaryota</taxon>
        <taxon>Metazoa</taxon>
        <taxon>Ecdysozoa</taxon>
        <taxon>Nematoda</taxon>
        <taxon>Chromadorea</taxon>
        <taxon>Rhabditida</taxon>
        <taxon>Spirurina</taxon>
        <taxon>Spiruromorpha</taxon>
        <taxon>Filarioidea</taxon>
        <taxon>Onchocercidae</taxon>
        <taxon>Acanthocheilonema</taxon>
    </lineage>
</organism>
<evidence type="ECO:0000313" key="2">
    <source>
        <dbReference type="EMBL" id="VBB27619.1"/>
    </source>
</evidence>
<feature type="region of interest" description="Disordered" evidence="1">
    <location>
        <begin position="114"/>
        <end position="140"/>
    </location>
</feature>
<gene>
    <name evidence="2" type="ORF">NAV_LOCUS2449</name>
</gene>
<evidence type="ECO:0000256" key="1">
    <source>
        <dbReference type="SAM" id="MobiDB-lite"/>
    </source>
</evidence>
<proteinExistence type="predicted"/>
<feature type="compositionally biased region" description="Acidic residues" evidence="1">
    <location>
        <begin position="9"/>
        <end position="20"/>
    </location>
</feature>
<dbReference type="PANTHER" id="PTHR13621:SF2">
    <property type="entry name" value="PROLINE-RICH PROTEIN PRCC"/>
    <property type="match status" value="1"/>
</dbReference>
<keyword evidence="3" id="KW-1185">Reference proteome</keyword>
<sequence length="439" mass="48525">MLGLVDYAGSDEDDIGEAQSEECIRKKHRRSTNTDNSTTNGFKQEDDVVIEDYDDIINASKAYDLLHSFNVFEEGSSIRTNLPPAIPLADKPVQQEKELDDLVKRKKWELKLAKKAKRKRKRHRTHHTNSSSENHHSSKNLVNNQKNAKKMVVIQAFSGLKGLISDGKQGESDEEPNYSLAASSSSNLLAILPEPKNASRVSRNLNLFMSSNKRSTGNAKIPEVARAVAEISKETKSAEEEYDDASDEDHDSIDFFGLKTVGDPPVVSNITTVSDISRDKKLEEVELTDDMKVENNISAFISHPEITADTSPSTTVSGVINDSQALCMIYSRDVAHLGGTVSNAAKAVENIIDVNVDKVLGPNVHATLLKNLHNKSLAEATLSHLANVPKSKDTVNTVARRKHQITYLASVAVAREEQLAEQWSVNRHNKRSSARKYGF</sequence>
<accession>A0A498SGA0</accession>
<name>A0A498SGA0_ACAVI</name>
<dbReference type="InterPro" id="IPR018800">
    <property type="entry name" value="PRCC"/>
</dbReference>
<dbReference type="EMBL" id="UPTC01000258">
    <property type="protein sequence ID" value="VBB27619.1"/>
    <property type="molecule type" value="Genomic_DNA"/>
</dbReference>
<feature type="compositionally biased region" description="Basic residues" evidence="1">
    <location>
        <begin position="114"/>
        <end position="127"/>
    </location>
</feature>
<dbReference type="OrthoDB" id="206969at2759"/>
<protein>
    <recommendedName>
        <fullName evidence="4">Proline-rich protein PRCC</fullName>
    </recommendedName>
</protein>
<evidence type="ECO:0008006" key="4">
    <source>
        <dbReference type="Google" id="ProtNLM"/>
    </source>
</evidence>
<dbReference type="AlphaFoldDB" id="A0A498SGA0"/>
<evidence type="ECO:0000313" key="3">
    <source>
        <dbReference type="Proteomes" id="UP000276991"/>
    </source>
</evidence>
<dbReference type="PANTHER" id="PTHR13621">
    <property type="entry name" value="PROLINE-RICH PROTEIN PRCC"/>
    <property type="match status" value="1"/>
</dbReference>
<dbReference type="GO" id="GO:0005634">
    <property type="term" value="C:nucleus"/>
    <property type="evidence" value="ECO:0007669"/>
    <property type="project" value="TreeGrafter"/>
</dbReference>
<dbReference type="Pfam" id="PF10253">
    <property type="entry name" value="PRCC"/>
    <property type="match status" value="1"/>
</dbReference>
<dbReference type="STRING" id="6277.A0A498SGA0"/>